<dbReference type="SUPFAM" id="SSF48452">
    <property type="entry name" value="TPR-like"/>
    <property type="match status" value="2"/>
</dbReference>
<name>A0A2U3L2D7_9BACT</name>
<protein>
    <submittedName>
        <fullName evidence="1">TPR repeat protein</fullName>
    </submittedName>
</protein>
<reference evidence="2" key="1">
    <citation type="submission" date="2018-02" db="EMBL/GenBank/DDBJ databases">
        <authorList>
            <person name="Hausmann B."/>
        </authorList>
    </citation>
    <scope>NUCLEOTIDE SEQUENCE [LARGE SCALE GENOMIC DNA]</scope>
    <source>
        <strain evidence="2">Peat soil MAG SbA1</strain>
    </source>
</reference>
<dbReference type="Pfam" id="PF13432">
    <property type="entry name" value="TPR_16"/>
    <property type="match status" value="2"/>
</dbReference>
<accession>A0A2U3L2D7</accession>
<sequence length="329" mass="36329">MRSAVQSGRCFWFRRWLLPAVFIALALGPVSATPSPKELLAAGRVDDAIQTLEQQLSHSPTDAASFNLLCRAYFMLEEWDRGIPACERARNLAPESSLYQLWLGRIYGEKADHAGVWSAAGLAKKVRTAFERAVELDSQNWGARADLAEFYLEAPGIVGGGQDKARAQADAIAPLNPAMAHWIAARIAAKNHDIASAEREYRAAIAANQSLGRSWVDLAGLLLRNNRLDDMERVLHNFESVPLEQREALRDSASVLLRAGRDFPLAIRLLRRYLSSPVEEGPAFKAHDLLGELLEKQGDRAAAAAEYRAALALAHNYARAQEDLKRVEP</sequence>
<dbReference type="OrthoDB" id="192575at2"/>
<dbReference type="SMART" id="SM00028">
    <property type="entry name" value="TPR"/>
    <property type="match status" value="3"/>
</dbReference>
<organism evidence="1 2">
    <name type="scientific">Candidatus Sulfotelmatobacter kueseliae</name>
    <dbReference type="NCBI Taxonomy" id="2042962"/>
    <lineage>
        <taxon>Bacteria</taxon>
        <taxon>Pseudomonadati</taxon>
        <taxon>Acidobacteriota</taxon>
        <taxon>Terriglobia</taxon>
        <taxon>Terriglobales</taxon>
        <taxon>Candidatus Korobacteraceae</taxon>
        <taxon>Candidatus Sulfotelmatobacter</taxon>
    </lineage>
</organism>
<dbReference type="EMBL" id="OMOD01000159">
    <property type="protein sequence ID" value="SPF46073.1"/>
    <property type="molecule type" value="Genomic_DNA"/>
</dbReference>
<evidence type="ECO:0000313" key="2">
    <source>
        <dbReference type="Proteomes" id="UP000238701"/>
    </source>
</evidence>
<evidence type="ECO:0000313" key="1">
    <source>
        <dbReference type="EMBL" id="SPF46073.1"/>
    </source>
</evidence>
<dbReference type="Gene3D" id="1.25.40.10">
    <property type="entry name" value="Tetratricopeptide repeat domain"/>
    <property type="match status" value="3"/>
</dbReference>
<proteinExistence type="predicted"/>
<dbReference type="InterPro" id="IPR011990">
    <property type="entry name" value="TPR-like_helical_dom_sf"/>
</dbReference>
<dbReference type="AlphaFoldDB" id="A0A2U3L2D7"/>
<dbReference type="Proteomes" id="UP000238701">
    <property type="component" value="Unassembled WGS sequence"/>
</dbReference>
<dbReference type="InterPro" id="IPR019734">
    <property type="entry name" value="TPR_rpt"/>
</dbReference>
<gene>
    <name evidence="1" type="ORF">SBA1_630022</name>
</gene>
<dbReference type="Pfam" id="PF14559">
    <property type="entry name" value="TPR_19"/>
    <property type="match status" value="1"/>
</dbReference>